<dbReference type="EMBL" id="CM001224">
    <property type="protein sequence ID" value="KEH20601.1"/>
    <property type="molecule type" value="Genomic_DNA"/>
</dbReference>
<evidence type="ECO:0000313" key="2">
    <source>
        <dbReference type="EnsemblPlants" id="KEH20601"/>
    </source>
</evidence>
<name>A0A072TTT1_MEDTR</name>
<dbReference type="Proteomes" id="UP000002051">
    <property type="component" value="Chromosome 8"/>
</dbReference>
<evidence type="ECO:0000313" key="3">
    <source>
        <dbReference type="Proteomes" id="UP000002051"/>
    </source>
</evidence>
<accession>A0A072TTT1</accession>
<gene>
    <name evidence="1" type="ordered locus">MTR_8g080650</name>
</gene>
<organism evidence="1 3">
    <name type="scientific">Medicago truncatula</name>
    <name type="common">Barrel medic</name>
    <name type="synonym">Medicago tribuloides</name>
    <dbReference type="NCBI Taxonomy" id="3880"/>
    <lineage>
        <taxon>Eukaryota</taxon>
        <taxon>Viridiplantae</taxon>
        <taxon>Streptophyta</taxon>
        <taxon>Embryophyta</taxon>
        <taxon>Tracheophyta</taxon>
        <taxon>Spermatophyta</taxon>
        <taxon>Magnoliopsida</taxon>
        <taxon>eudicotyledons</taxon>
        <taxon>Gunneridae</taxon>
        <taxon>Pentapetalae</taxon>
        <taxon>rosids</taxon>
        <taxon>fabids</taxon>
        <taxon>Fabales</taxon>
        <taxon>Fabaceae</taxon>
        <taxon>Papilionoideae</taxon>
        <taxon>50 kb inversion clade</taxon>
        <taxon>NPAAA clade</taxon>
        <taxon>Hologalegina</taxon>
        <taxon>IRL clade</taxon>
        <taxon>Trifolieae</taxon>
        <taxon>Medicago</taxon>
    </lineage>
</organism>
<dbReference type="HOGENOM" id="CLU_2926154_0_0_1"/>
<sequence length="61" mass="6902">MSITEAEYMAAAEVTKDALWLTSLVRELGVWQVLSRKNTHVCQDVIVMHEQGRIHIGAMFS</sequence>
<keyword evidence="3" id="KW-1185">Reference proteome</keyword>
<proteinExistence type="predicted"/>
<dbReference type="AlphaFoldDB" id="A0A072TTT1"/>
<protein>
    <recommendedName>
        <fullName evidence="4">RNA-directed DNA polymerase</fullName>
    </recommendedName>
</protein>
<reference evidence="2" key="3">
    <citation type="submission" date="2015-04" db="UniProtKB">
        <authorList>
            <consortium name="EnsemblPlants"/>
        </authorList>
    </citation>
    <scope>IDENTIFICATION</scope>
    <source>
        <strain evidence="2">cv. Jemalong A17</strain>
    </source>
</reference>
<dbReference type="EnsemblPlants" id="KEH20601">
    <property type="protein sequence ID" value="KEH20601"/>
    <property type="gene ID" value="MTR_8g080650"/>
</dbReference>
<reference evidence="1 3" key="1">
    <citation type="journal article" date="2011" name="Nature">
        <title>The Medicago genome provides insight into the evolution of rhizobial symbioses.</title>
        <authorList>
            <person name="Young N.D."/>
            <person name="Debelle F."/>
            <person name="Oldroyd G.E."/>
            <person name="Geurts R."/>
            <person name="Cannon S.B."/>
            <person name="Udvardi M.K."/>
            <person name="Benedito V.A."/>
            <person name="Mayer K.F."/>
            <person name="Gouzy J."/>
            <person name="Schoof H."/>
            <person name="Van de Peer Y."/>
            <person name="Proost S."/>
            <person name="Cook D.R."/>
            <person name="Meyers B.C."/>
            <person name="Spannagl M."/>
            <person name="Cheung F."/>
            <person name="De Mita S."/>
            <person name="Krishnakumar V."/>
            <person name="Gundlach H."/>
            <person name="Zhou S."/>
            <person name="Mudge J."/>
            <person name="Bharti A.K."/>
            <person name="Murray J.D."/>
            <person name="Naoumkina M.A."/>
            <person name="Rosen B."/>
            <person name="Silverstein K.A."/>
            <person name="Tang H."/>
            <person name="Rombauts S."/>
            <person name="Zhao P.X."/>
            <person name="Zhou P."/>
            <person name="Barbe V."/>
            <person name="Bardou P."/>
            <person name="Bechner M."/>
            <person name="Bellec A."/>
            <person name="Berger A."/>
            <person name="Berges H."/>
            <person name="Bidwell S."/>
            <person name="Bisseling T."/>
            <person name="Choisne N."/>
            <person name="Couloux A."/>
            <person name="Denny R."/>
            <person name="Deshpande S."/>
            <person name="Dai X."/>
            <person name="Doyle J.J."/>
            <person name="Dudez A.M."/>
            <person name="Farmer A.D."/>
            <person name="Fouteau S."/>
            <person name="Franken C."/>
            <person name="Gibelin C."/>
            <person name="Gish J."/>
            <person name="Goldstein S."/>
            <person name="Gonzalez A.J."/>
            <person name="Green P.J."/>
            <person name="Hallab A."/>
            <person name="Hartog M."/>
            <person name="Hua A."/>
            <person name="Humphray S.J."/>
            <person name="Jeong D.H."/>
            <person name="Jing Y."/>
            <person name="Jocker A."/>
            <person name="Kenton S.M."/>
            <person name="Kim D.J."/>
            <person name="Klee K."/>
            <person name="Lai H."/>
            <person name="Lang C."/>
            <person name="Lin S."/>
            <person name="Macmil S.L."/>
            <person name="Magdelenat G."/>
            <person name="Matthews L."/>
            <person name="McCorrison J."/>
            <person name="Monaghan E.L."/>
            <person name="Mun J.H."/>
            <person name="Najar F.Z."/>
            <person name="Nicholson C."/>
            <person name="Noirot C."/>
            <person name="O'Bleness M."/>
            <person name="Paule C.R."/>
            <person name="Poulain J."/>
            <person name="Prion F."/>
            <person name="Qin B."/>
            <person name="Qu C."/>
            <person name="Retzel E.F."/>
            <person name="Riddle C."/>
            <person name="Sallet E."/>
            <person name="Samain S."/>
            <person name="Samson N."/>
            <person name="Sanders I."/>
            <person name="Saurat O."/>
            <person name="Scarpelli C."/>
            <person name="Schiex T."/>
            <person name="Segurens B."/>
            <person name="Severin A.J."/>
            <person name="Sherrier D.J."/>
            <person name="Shi R."/>
            <person name="Sims S."/>
            <person name="Singer S.R."/>
            <person name="Sinharoy S."/>
            <person name="Sterck L."/>
            <person name="Viollet A."/>
            <person name="Wang B.B."/>
            <person name="Wang K."/>
            <person name="Wang M."/>
            <person name="Wang X."/>
            <person name="Warfsmann J."/>
            <person name="Weissenbach J."/>
            <person name="White D.D."/>
            <person name="White J.D."/>
            <person name="Wiley G.B."/>
            <person name="Wincker P."/>
            <person name="Xing Y."/>
            <person name="Yang L."/>
            <person name="Yao Z."/>
            <person name="Ying F."/>
            <person name="Zhai J."/>
            <person name="Zhou L."/>
            <person name="Zuber A."/>
            <person name="Denarie J."/>
            <person name="Dixon R.A."/>
            <person name="May G.D."/>
            <person name="Schwartz D.C."/>
            <person name="Rogers J."/>
            <person name="Quetier F."/>
            <person name="Town C.D."/>
            <person name="Roe B.A."/>
        </authorList>
    </citation>
    <scope>NUCLEOTIDE SEQUENCE [LARGE SCALE GENOMIC DNA]</scope>
    <source>
        <strain evidence="1">A17</strain>
        <strain evidence="2 3">cv. Jemalong A17</strain>
    </source>
</reference>
<reference evidence="1 3" key="2">
    <citation type="journal article" date="2014" name="BMC Genomics">
        <title>An improved genome release (version Mt4.0) for the model legume Medicago truncatula.</title>
        <authorList>
            <person name="Tang H."/>
            <person name="Krishnakumar V."/>
            <person name="Bidwell S."/>
            <person name="Rosen B."/>
            <person name="Chan A."/>
            <person name="Zhou S."/>
            <person name="Gentzbittel L."/>
            <person name="Childs K.L."/>
            <person name="Yandell M."/>
            <person name="Gundlach H."/>
            <person name="Mayer K.F."/>
            <person name="Schwartz D.C."/>
            <person name="Town C.D."/>
        </authorList>
    </citation>
    <scope>GENOME REANNOTATION</scope>
    <source>
        <strain evidence="1">A17</strain>
        <strain evidence="2 3">cv. Jemalong A17</strain>
    </source>
</reference>
<evidence type="ECO:0000313" key="1">
    <source>
        <dbReference type="EMBL" id="KEH20601.1"/>
    </source>
</evidence>
<evidence type="ECO:0008006" key="4">
    <source>
        <dbReference type="Google" id="ProtNLM"/>
    </source>
</evidence>